<dbReference type="GO" id="GO:0004181">
    <property type="term" value="F:metallocarboxypeptidase activity"/>
    <property type="evidence" value="ECO:0007669"/>
    <property type="project" value="InterPro"/>
</dbReference>
<dbReference type="Gene3D" id="3.40.630.10">
    <property type="entry name" value="Zn peptidases"/>
    <property type="match status" value="1"/>
</dbReference>
<dbReference type="CDD" id="cd06907">
    <property type="entry name" value="M14_AGBL2-3_like"/>
    <property type="match status" value="1"/>
</dbReference>
<dbReference type="AlphaFoldDB" id="A0A8K0PCL5"/>
<dbReference type="Pfam" id="PF00246">
    <property type="entry name" value="Peptidase_M14"/>
    <property type="match status" value="1"/>
</dbReference>
<evidence type="ECO:0000313" key="12">
    <source>
        <dbReference type="EMBL" id="KAG8238549.1"/>
    </source>
</evidence>
<comment type="similarity">
    <text evidence="2 9">Belongs to the peptidase M14 family.</text>
</comment>
<feature type="active site" description="Proton donor/acceptor" evidence="9">
    <location>
        <position position="522"/>
    </location>
</feature>
<organism evidence="12 13">
    <name type="scientific">Ladona fulva</name>
    <name type="common">Scarce chaser dragonfly</name>
    <name type="synonym">Libellula fulva</name>
    <dbReference type="NCBI Taxonomy" id="123851"/>
    <lineage>
        <taxon>Eukaryota</taxon>
        <taxon>Metazoa</taxon>
        <taxon>Ecdysozoa</taxon>
        <taxon>Arthropoda</taxon>
        <taxon>Hexapoda</taxon>
        <taxon>Insecta</taxon>
        <taxon>Pterygota</taxon>
        <taxon>Palaeoptera</taxon>
        <taxon>Odonata</taxon>
        <taxon>Epiprocta</taxon>
        <taxon>Anisoptera</taxon>
        <taxon>Libelluloidea</taxon>
        <taxon>Libellulidae</taxon>
        <taxon>Ladona</taxon>
    </lineage>
</organism>
<evidence type="ECO:0000256" key="8">
    <source>
        <dbReference type="ARBA" id="ARBA00023049"/>
    </source>
</evidence>
<reference evidence="12" key="1">
    <citation type="submission" date="2013-04" db="EMBL/GenBank/DDBJ databases">
        <authorList>
            <person name="Qu J."/>
            <person name="Murali S.C."/>
            <person name="Bandaranaike D."/>
            <person name="Bellair M."/>
            <person name="Blankenburg K."/>
            <person name="Chao H."/>
            <person name="Dinh H."/>
            <person name="Doddapaneni H."/>
            <person name="Downs B."/>
            <person name="Dugan-Rocha S."/>
            <person name="Elkadiri S."/>
            <person name="Gnanaolivu R.D."/>
            <person name="Hernandez B."/>
            <person name="Javaid M."/>
            <person name="Jayaseelan J.C."/>
            <person name="Lee S."/>
            <person name="Li M."/>
            <person name="Ming W."/>
            <person name="Munidasa M."/>
            <person name="Muniz J."/>
            <person name="Nguyen L."/>
            <person name="Ongeri F."/>
            <person name="Osuji N."/>
            <person name="Pu L.-L."/>
            <person name="Puazo M."/>
            <person name="Qu C."/>
            <person name="Quiroz J."/>
            <person name="Raj R."/>
            <person name="Weissenberger G."/>
            <person name="Xin Y."/>
            <person name="Zou X."/>
            <person name="Han Y."/>
            <person name="Richards S."/>
            <person name="Worley K."/>
            <person name="Muzny D."/>
            <person name="Gibbs R."/>
        </authorList>
    </citation>
    <scope>NUCLEOTIDE SEQUENCE</scope>
    <source>
        <strain evidence="12">Sampled in the wild</strain>
    </source>
</reference>
<feature type="compositionally biased region" description="Low complexity" evidence="10">
    <location>
        <begin position="592"/>
        <end position="604"/>
    </location>
</feature>
<proteinExistence type="inferred from homology"/>
<comment type="cofactor">
    <cofactor evidence="1">
        <name>Zn(2+)</name>
        <dbReference type="ChEBI" id="CHEBI:29105"/>
    </cofactor>
</comment>
<evidence type="ECO:0000256" key="2">
    <source>
        <dbReference type="ARBA" id="ARBA00005988"/>
    </source>
</evidence>
<keyword evidence="5" id="KW-0479">Metal-binding</keyword>
<dbReference type="InterPro" id="IPR050821">
    <property type="entry name" value="Cytosolic_carboxypeptidase"/>
</dbReference>
<evidence type="ECO:0000259" key="11">
    <source>
        <dbReference type="PROSITE" id="PS52035"/>
    </source>
</evidence>
<feature type="region of interest" description="Disordered" evidence="10">
    <location>
        <begin position="588"/>
        <end position="612"/>
    </location>
</feature>
<dbReference type="FunFam" id="3.40.630.10:FF:000011">
    <property type="entry name" value="cytosolic carboxypeptidase 2 isoform X1"/>
    <property type="match status" value="1"/>
</dbReference>
<comment type="caution">
    <text evidence="12">The sequence shown here is derived from an EMBL/GenBank/DDBJ whole genome shotgun (WGS) entry which is preliminary data.</text>
</comment>
<protein>
    <recommendedName>
        <fullName evidence="11">Peptidase M14 domain-containing protein</fullName>
    </recommendedName>
</protein>
<dbReference type="GO" id="GO:0008270">
    <property type="term" value="F:zinc ion binding"/>
    <property type="evidence" value="ECO:0007669"/>
    <property type="project" value="InterPro"/>
</dbReference>
<feature type="domain" description="Peptidase M14" evidence="11">
    <location>
        <begin position="288"/>
        <end position="559"/>
    </location>
</feature>
<dbReference type="EMBL" id="KZ309371">
    <property type="protein sequence ID" value="KAG8238549.1"/>
    <property type="molecule type" value="Genomic_DNA"/>
</dbReference>
<keyword evidence="3" id="KW-0121">Carboxypeptidase</keyword>
<evidence type="ECO:0000256" key="7">
    <source>
        <dbReference type="ARBA" id="ARBA00022833"/>
    </source>
</evidence>
<keyword evidence="4" id="KW-0645">Protease</keyword>
<dbReference type="PANTHER" id="PTHR12756:SF45">
    <property type="entry name" value="CYTOSOLIC CARBOXYPEPTIDASE NNA1"/>
    <property type="match status" value="1"/>
</dbReference>
<dbReference type="Gene3D" id="2.60.40.3120">
    <property type="match status" value="1"/>
</dbReference>
<keyword evidence="13" id="KW-1185">Reference proteome</keyword>
<evidence type="ECO:0000256" key="9">
    <source>
        <dbReference type="PROSITE-ProRule" id="PRU01379"/>
    </source>
</evidence>
<dbReference type="Proteomes" id="UP000792457">
    <property type="component" value="Unassembled WGS sequence"/>
</dbReference>
<evidence type="ECO:0000256" key="10">
    <source>
        <dbReference type="SAM" id="MobiDB-lite"/>
    </source>
</evidence>
<keyword evidence="8" id="KW-0482">Metalloprotease</keyword>
<evidence type="ECO:0000256" key="5">
    <source>
        <dbReference type="ARBA" id="ARBA00022723"/>
    </source>
</evidence>
<accession>A0A8K0PCL5</accession>
<evidence type="ECO:0000256" key="6">
    <source>
        <dbReference type="ARBA" id="ARBA00022801"/>
    </source>
</evidence>
<dbReference type="PROSITE" id="PS52035">
    <property type="entry name" value="PEPTIDASE_M14"/>
    <property type="match status" value="1"/>
</dbReference>
<dbReference type="PANTHER" id="PTHR12756">
    <property type="entry name" value="CYTOSOLIC CARBOXYPEPTIDASE"/>
    <property type="match status" value="1"/>
</dbReference>
<name>A0A8K0PCL5_LADFU</name>
<dbReference type="SUPFAM" id="SSF53187">
    <property type="entry name" value="Zn-dependent exopeptidases"/>
    <property type="match status" value="1"/>
</dbReference>
<dbReference type="InterPro" id="IPR040626">
    <property type="entry name" value="Pepdidase_M14_N"/>
</dbReference>
<evidence type="ECO:0000256" key="1">
    <source>
        <dbReference type="ARBA" id="ARBA00001947"/>
    </source>
</evidence>
<keyword evidence="6" id="KW-0378">Hydrolase</keyword>
<gene>
    <name evidence="12" type="ORF">J437_LFUL018451</name>
</gene>
<reference evidence="12" key="2">
    <citation type="submission" date="2017-10" db="EMBL/GenBank/DDBJ databases">
        <title>Ladona fulva Genome sequencing and assembly.</title>
        <authorList>
            <person name="Murali S."/>
            <person name="Richards S."/>
            <person name="Bandaranaike D."/>
            <person name="Bellair M."/>
            <person name="Blankenburg K."/>
            <person name="Chao H."/>
            <person name="Dinh H."/>
            <person name="Doddapaneni H."/>
            <person name="Dugan-Rocha S."/>
            <person name="Elkadiri S."/>
            <person name="Gnanaolivu R."/>
            <person name="Hernandez B."/>
            <person name="Skinner E."/>
            <person name="Javaid M."/>
            <person name="Lee S."/>
            <person name="Li M."/>
            <person name="Ming W."/>
            <person name="Munidasa M."/>
            <person name="Muniz J."/>
            <person name="Nguyen L."/>
            <person name="Hughes D."/>
            <person name="Osuji N."/>
            <person name="Pu L.-L."/>
            <person name="Puazo M."/>
            <person name="Qu C."/>
            <person name="Quiroz J."/>
            <person name="Raj R."/>
            <person name="Weissenberger G."/>
            <person name="Xin Y."/>
            <person name="Zou X."/>
            <person name="Han Y."/>
            <person name="Worley K."/>
            <person name="Muzny D."/>
            <person name="Gibbs R."/>
        </authorList>
    </citation>
    <scope>NUCLEOTIDE SEQUENCE</scope>
    <source>
        <strain evidence="12">Sampled in the wild</strain>
    </source>
</reference>
<keyword evidence="7" id="KW-0862">Zinc</keyword>
<dbReference type="InterPro" id="IPR000834">
    <property type="entry name" value="Peptidase_M14"/>
</dbReference>
<evidence type="ECO:0000256" key="4">
    <source>
        <dbReference type="ARBA" id="ARBA00022670"/>
    </source>
</evidence>
<sequence>MEEKTFDTAPINSGAVKAGSYLSSFLQNTLKSNQVEINTDARTNRTIARLKEPRELFSLSRDISTQQGVRWPIECQVIDEPIHHIEYIPPVPEPYYVVTGRELRPKPVGAELGSVVYDYSPSTSVNYFSRSVVGGTPGTPETVISTAFEETTGHTLQFESRFESGNLAKAVKISDVYYELYLRPDLYTGRHMQWFYFRIQNTRSHCTYRFSIVNMSKPDSLYTCGMKPLLYSVKDAEDNKIGWRRCGENISYFRNNSCDDDDHPSSYTLTFNTEFPYDEDTVFLAHSYPYTYSTLQDYLMKLQNDPVKSEFSKIRLLCRSLAGNNIYYLTITAPTPAEESKKKQAVVITARVHPGETPSSWMMKGFLDYLTSDCSQAKELREKFIFKLVPMLNPDGVIVGNNRCSLTGRDLNRQYRTVIRETYPSIWYTKVMIRRLLDDCGIVMYCDLHAHSRKHNVFIYGCESKRIAERTLKEQVFPLMLHKNAADKFSFENCKFRIQRSKEGTGRVVLWSMGVNNSYTMEASFAGSRLGGRRGNTHFSTADLEAMGRHFCDTLLDYCDEDPGKEQLRNKIVTRLLEEGSNADEPINIALSDYSSDDGITTSSSDEEKENFTKSEVHTEILGESSPVHVAAKVVPGKRSSFSKVICRQSTESIGVWYGSGRNSIGGGMSVQRRALTVTKATLEPPGDVNIAPLTSEEMPIESAEANSSVVQSSSSTNYVTQGNHHSLLRARRMAFKSSEGLQRPAPNSCLTAFNKGIDFDV</sequence>
<dbReference type="Pfam" id="PF18027">
    <property type="entry name" value="Pepdidase_M14_N"/>
    <property type="match status" value="1"/>
</dbReference>
<dbReference type="GO" id="GO:0006508">
    <property type="term" value="P:proteolysis"/>
    <property type="evidence" value="ECO:0007669"/>
    <property type="project" value="UniProtKB-KW"/>
</dbReference>
<evidence type="ECO:0000256" key="3">
    <source>
        <dbReference type="ARBA" id="ARBA00022645"/>
    </source>
</evidence>
<dbReference type="OrthoDB" id="10253041at2759"/>
<evidence type="ECO:0000313" key="13">
    <source>
        <dbReference type="Proteomes" id="UP000792457"/>
    </source>
</evidence>